<dbReference type="AlphaFoldDB" id="E4U0Q3"/>
<dbReference type="HOGENOM" id="CLU_562482_0_0_7"/>
<dbReference type="eggNOG" id="ENOG50319NV">
    <property type="taxonomic scope" value="Bacteria"/>
</dbReference>
<dbReference type="OrthoDB" id="5333916at2"/>
<name>E4U0Q3_SULKY</name>
<dbReference type="Proteomes" id="UP000008721">
    <property type="component" value="Chromosome"/>
</dbReference>
<dbReference type="KEGG" id="sku:Sulku_0613"/>
<protein>
    <submittedName>
        <fullName evidence="1">Uncharacterized protein</fullName>
    </submittedName>
</protein>
<organism evidence="1 2">
    <name type="scientific">Sulfuricurvum kujiense (strain ATCC BAA-921 / DSM 16994 / JCM 11577 / YK-1)</name>
    <dbReference type="NCBI Taxonomy" id="709032"/>
    <lineage>
        <taxon>Bacteria</taxon>
        <taxon>Pseudomonadati</taxon>
        <taxon>Campylobacterota</taxon>
        <taxon>Epsilonproteobacteria</taxon>
        <taxon>Campylobacterales</taxon>
        <taxon>Sulfurimonadaceae</taxon>
        <taxon>Sulfuricurvum</taxon>
    </lineage>
</organism>
<gene>
    <name evidence="1" type="ordered locus">Sulku_0613</name>
</gene>
<dbReference type="InterPro" id="IPR027417">
    <property type="entry name" value="P-loop_NTPase"/>
</dbReference>
<reference evidence="1 2" key="1">
    <citation type="journal article" date="2012" name="Stand. Genomic Sci.">
        <title>Complete genome sequence of the sulfur compounds oxidizing chemolithoautotroph Sulfuricurvum kujiense type strain (YK-1(T)).</title>
        <authorList>
            <person name="Han C."/>
            <person name="Kotsyurbenko O."/>
            <person name="Chertkov O."/>
            <person name="Held B."/>
            <person name="Lapidus A."/>
            <person name="Nolan M."/>
            <person name="Lucas S."/>
            <person name="Hammon N."/>
            <person name="Deshpande S."/>
            <person name="Cheng J.F."/>
            <person name="Tapia R."/>
            <person name="Goodwin L.A."/>
            <person name="Pitluck S."/>
            <person name="Liolios K."/>
            <person name="Pagani I."/>
            <person name="Ivanova N."/>
            <person name="Mavromatis K."/>
            <person name="Mikhailova N."/>
            <person name="Pati A."/>
            <person name="Chen A."/>
            <person name="Palaniappan K."/>
            <person name="Land M."/>
            <person name="Hauser L."/>
            <person name="Chang Y.J."/>
            <person name="Jeffries C.D."/>
            <person name="Brambilla E.M."/>
            <person name="Rohde M."/>
            <person name="Spring S."/>
            <person name="Sikorski J."/>
            <person name="Goker M."/>
            <person name="Woyke T."/>
            <person name="Bristow J."/>
            <person name="Eisen J.A."/>
            <person name="Markowitz V."/>
            <person name="Hugenholtz P."/>
            <person name="Kyrpides N.C."/>
            <person name="Klenk H.P."/>
            <person name="Detter J.C."/>
        </authorList>
    </citation>
    <scope>NUCLEOTIDE SEQUENCE [LARGE SCALE GENOMIC DNA]</scope>
    <source>
        <strain evidence="2">ATCC BAA-921 / DSM 16994 / JCM 11577 / YK-1</strain>
    </source>
</reference>
<sequence>MFFSFFNSFFSKSTPQSPSQNVCDDDSEQKEFFRFFAREENGYFYENFNLFYQDTHISIDLLFFIPYRGLLFGEKLQWDAETLQGATVKLPSQKNDAEPSTRLGRTEAAIRHKLEDILSFDSTVCERFIWLSRLSEDEFDTLDSSFHELLPKERLIFNDSTKESIHHKLCTLAPKLSEPYQKQRIMGSLQSHMLLVPTEEKSNGTFLSDEQKKFLETDYSDTVTSLFGEYHSGKSTVLIRKALLLLLNKPDVKILIITPTLIGGEILRNELVSLIEYGALKVELASLTFSTPAYTQNITEFAGFQSASVVMCDDAYTMEKDFLDALIAHREKRWLLLSFHNEYIPISDSTLILHNNYQKNIPFAKIPASADNALLTLLLELRVRMQSINAEEIMVILQDDERINDYKEAIDEYFRINARLLTPEFSLQYQNLDDLIITTPENAYGLHMPHIYLVTSDESEHYTYALSRASESATIISISNPKRGD</sequence>
<accession>E4U0Q3</accession>
<evidence type="ECO:0000313" key="2">
    <source>
        <dbReference type="Proteomes" id="UP000008721"/>
    </source>
</evidence>
<evidence type="ECO:0000313" key="1">
    <source>
        <dbReference type="EMBL" id="ADR33279.1"/>
    </source>
</evidence>
<keyword evidence="2" id="KW-1185">Reference proteome</keyword>
<dbReference type="EMBL" id="CP002355">
    <property type="protein sequence ID" value="ADR33279.1"/>
    <property type="molecule type" value="Genomic_DNA"/>
</dbReference>
<dbReference type="RefSeq" id="WP_013459476.1">
    <property type="nucleotide sequence ID" value="NC_014762.1"/>
</dbReference>
<dbReference type="STRING" id="709032.Sulku_0613"/>
<dbReference type="SUPFAM" id="SSF52540">
    <property type="entry name" value="P-loop containing nucleoside triphosphate hydrolases"/>
    <property type="match status" value="1"/>
</dbReference>
<proteinExistence type="predicted"/>